<protein>
    <submittedName>
        <fullName evidence="3">Uncharacterized protein</fullName>
    </submittedName>
</protein>
<dbReference type="Proteomes" id="UP000572680">
    <property type="component" value="Unassembled WGS sequence"/>
</dbReference>
<gene>
    <name evidence="3" type="ORF">HNR61_001156</name>
</gene>
<proteinExistence type="predicted"/>
<feature type="transmembrane region" description="Helical" evidence="2">
    <location>
        <begin position="133"/>
        <end position="154"/>
    </location>
</feature>
<dbReference type="RefSeq" id="WP_182841970.1">
    <property type="nucleotide sequence ID" value="NZ_BAAALP010000013.1"/>
</dbReference>
<keyword evidence="2" id="KW-0812">Transmembrane</keyword>
<evidence type="ECO:0000313" key="4">
    <source>
        <dbReference type="Proteomes" id="UP000572680"/>
    </source>
</evidence>
<reference evidence="3 4" key="1">
    <citation type="submission" date="2020-08" db="EMBL/GenBank/DDBJ databases">
        <title>Genomic Encyclopedia of Type Strains, Phase IV (KMG-IV): sequencing the most valuable type-strain genomes for metagenomic binning, comparative biology and taxonomic classification.</title>
        <authorList>
            <person name="Goeker M."/>
        </authorList>
    </citation>
    <scope>NUCLEOTIDE SEQUENCE [LARGE SCALE GENOMIC DNA]</scope>
    <source>
        <strain evidence="3 4">DSM 44197</strain>
    </source>
</reference>
<keyword evidence="4" id="KW-1185">Reference proteome</keyword>
<name>A0A7W3QK31_ACTNM</name>
<organism evidence="3 4">
    <name type="scientific">Actinomadura namibiensis</name>
    <dbReference type="NCBI Taxonomy" id="182080"/>
    <lineage>
        <taxon>Bacteria</taxon>
        <taxon>Bacillati</taxon>
        <taxon>Actinomycetota</taxon>
        <taxon>Actinomycetes</taxon>
        <taxon>Streptosporangiales</taxon>
        <taxon>Thermomonosporaceae</taxon>
        <taxon>Actinomadura</taxon>
    </lineage>
</organism>
<evidence type="ECO:0000256" key="1">
    <source>
        <dbReference type="SAM" id="MobiDB-lite"/>
    </source>
</evidence>
<dbReference type="EMBL" id="JACJIA010000001">
    <property type="protein sequence ID" value="MBA8949558.1"/>
    <property type="molecule type" value="Genomic_DNA"/>
</dbReference>
<feature type="transmembrane region" description="Helical" evidence="2">
    <location>
        <begin position="69"/>
        <end position="89"/>
    </location>
</feature>
<comment type="caution">
    <text evidence="3">The sequence shown here is derived from an EMBL/GenBank/DDBJ whole genome shotgun (WGS) entry which is preliminary data.</text>
</comment>
<sequence>MTGSAGAGRDKTPGLTRPDMPLPKRPGSEATAGDPLPTPPAPPEPPRRPEPGPGTGSGGRNWHRWHYPVGVFLTAYGVTTLAATAIGWSDRREWFAGYVGSGLAVPALVAVKVVELLLVLVALAGLLRRRDVWFLPALAGWMAGFGVFAVLDLVKGEWLALLEHGAYLVGFAVLLFVSYGLSVRARVGRRPAASAAPQAGGDAPGGGLTRTQEFALAALERWQRTQQNRQQPPQDPTP</sequence>
<dbReference type="AlphaFoldDB" id="A0A7W3QK31"/>
<keyword evidence="2" id="KW-1133">Transmembrane helix</keyword>
<evidence type="ECO:0000256" key="2">
    <source>
        <dbReference type="SAM" id="Phobius"/>
    </source>
</evidence>
<feature type="region of interest" description="Disordered" evidence="1">
    <location>
        <begin position="1"/>
        <end position="61"/>
    </location>
</feature>
<accession>A0A7W3QK31</accession>
<evidence type="ECO:0000313" key="3">
    <source>
        <dbReference type="EMBL" id="MBA8949558.1"/>
    </source>
</evidence>
<feature type="transmembrane region" description="Helical" evidence="2">
    <location>
        <begin position="166"/>
        <end position="183"/>
    </location>
</feature>
<feature type="transmembrane region" description="Helical" evidence="2">
    <location>
        <begin position="95"/>
        <end position="126"/>
    </location>
</feature>
<keyword evidence="2" id="KW-0472">Membrane</keyword>